<dbReference type="KEGG" id="erz:ER308_17170"/>
<sequence length="228" mass="23940">MTPGQLDDLVRGLPRRYLLVAPSEQVATHARLLAAGPPAVDLRAGPVDGTTAVSVVAEDRRGLMADVAGTLLAHGFVVLEARAFTRGDGVALDWFVGDGSSVDEAALDELPATLRHAVAGEIDVATLLDRADGEVTGLARPARTPVEVTFDRGPTLTRVEVRGADAPGLLFRLGRVLAEERLDVVGARVATMGPEVRDVFFVRPSGGPIDTGRVASRLREAAGDPREA</sequence>
<feature type="domain" description="ACT" evidence="2">
    <location>
        <begin position="158"/>
        <end position="228"/>
    </location>
</feature>
<reference evidence="3 4" key="1">
    <citation type="submission" date="2019-01" db="EMBL/GenBank/DDBJ databases">
        <title>Egibacter rhizosphaerae EGI 80759T.</title>
        <authorList>
            <person name="Chen D.-D."/>
            <person name="Tian Y."/>
            <person name="Jiao J.-Y."/>
            <person name="Zhang X.-T."/>
            <person name="Zhang Y.-G."/>
            <person name="Zhang Y."/>
            <person name="Xiao M."/>
            <person name="Shu W.-S."/>
            <person name="Li W.-J."/>
        </authorList>
    </citation>
    <scope>NUCLEOTIDE SEQUENCE [LARGE SCALE GENOMIC DNA]</scope>
    <source>
        <strain evidence="3 4">EGI 80759</strain>
    </source>
</reference>
<proteinExistence type="predicted"/>
<dbReference type="Gene3D" id="3.30.70.260">
    <property type="match status" value="1"/>
</dbReference>
<organism evidence="3 4">
    <name type="scientific">Egibacter rhizosphaerae</name>
    <dbReference type="NCBI Taxonomy" id="1670831"/>
    <lineage>
        <taxon>Bacteria</taxon>
        <taxon>Bacillati</taxon>
        <taxon>Actinomycetota</taxon>
        <taxon>Nitriliruptoria</taxon>
        <taxon>Egibacterales</taxon>
        <taxon>Egibacteraceae</taxon>
        <taxon>Egibacter</taxon>
    </lineage>
</organism>
<dbReference type="InterPro" id="IPR010043">
    <property type="entry name" value="UTase/UR"/>
</dbReference>
<accession>A0A411YJ30</accession>
<evidence type="ECO:0000313" key="3">
    <source>
        <dbReference type="EMBL" id="QBI21129.1"/>
    </source>
</evidence>
<gene>
    <name evidence="3" type="ORF">ER308_17170</name>
</gene>
<dbReference type="Proteomes" id="UP000291469">
    <property type="component" value="Chromosome"/>
</dbReference>
<evidence type="ECO:0000313" key="4">
    <source>
        <dbReference type="Proteomes" id="UP000291469"/>
    </source>
</evidence>
<dbReference type="OrthoDB" id="9758038at2"/>
<evidence type="ECO:0000256" key="1">
    <source>
        <dbReference type="ARBA" id="ARBA00022801"/>
    </source>
</evidence>
<dbReference type="InterPro" id="IPR002912">
    <property type="entry name" value="ACT_dom"/>
</dbReference>
<dbReference type="GO" id="GO:0008773">
    <property type="term" value="F:[protein-PII] uridylyltransferase activity"/>
    <property type="evidence" value="ECO:0007669"/>
    <property type="project" value="InterPro"/>
</dbReference>
<dbReference type="SUPFAM" id="SSF55021">
    <property type="entry name" value="ACT-like"/>
    <property type="match status" value="2"/>
</dbReference>
<dbReference type="EMBL" id="CP036402">
    <property type="protein sequence ID" value="QBI21129.1"/>
    <property type="molecule type" value="Genomic_DNA"/>
</dbReference>
<name>A0A411YJ30_9ACTN</name>
<dbReference type="RefSeq" id="WP_131156122.1">
    <property type="nucleotide sequence ID" value="NZ_CP036402.1"/>
</dbReference>
<keyword evidence="1" id="KW-0378">Hydrolase</keyword>
<feature type="domain" description="ACT" evidence="2">
    <location>
        <begin position="52"/>
        <end position="129"/>
    </location>
</feature>
<dbReference type="PROSITE" id="PS51671">
    <property type="entry name" value="ACT"/>
    <property type="match status" value="2"/>
</dbReference>
<dbReference type="Pfam" id="PF01842">
    <property type="entry name" value="ACT"/>
    <property type="match status" value="2"/>
</dbReference>
<dbReference type="PANTHER" id="PTHR47320:SF1">
    <property type="entry name" value="BIFUNCTIONAL URIDYLYLTRANSFERASE_URIDYLYL-REMOVING ENZYME"/>
    <property type="match status" value="1"/>
</dbReference>
<dbReference type="CDD" id="cd04873">
    <property type="entry name" value="ACT_UUR-ACR-like"/>
    <property type="match status" value="1"/>
</dbReference>
<dbReference type="GO" id="GO:0016787">
    <property type="term" value="F:hydrolase activity"/>
    <property type="evidence" value="ECO:0007669"/>
    <property type="project" value="UniProtKB-KW"/>
</dbReference>
<dbReference type="InterPro" id="IPR045865">
    <property type="entry name" value="ACT-like_dom_sf"/>
</dbReference>
<evidence type="ECO:0000259" key="2">
    <source>
        <dbReference type="PROSITE" id="PS51671"/>
    </source>
</evidence>
<dbReference type="AlphaFoldDB" id="A0A411YJ30"/>
<dbReference type="PANTHER" id="PTHR47320">
    <property type="entry name" value="BIFUNCTIONAL URIDYLYLTRANSFERASE/URIDYLYL-REMOVING ENZYME"/>
    <property type="match status" value="1"/>
</dbReference>
<protein>
    <submittedName>
        <fullName evidence="3">ACT domain-containing protein</fullName>
    </submittedName>
</protein>
<keyword evidence="4" id="KW-1185">Reference proteome</keyword>